<gene>
    <name evidence="2" type="ORF">CVLEPA_LOCUS23409</name>
</gene>
<dbReference type="Proteomes" id="UP001642483">
    <property type="component" value="Unassembled WGS sequence"/>
</dbReference>
<proteinExistence type="predicted"/>
<keyword evidence="1" id="KW-0472">Membrane</keyword>
<keyword evidence="1" id="KW-0812">Transmembrane</keyword>
<sequence>MAAVNPSPPSYDQTMVIQTQGGYHNALTTQQQGDVVTAAPVVFASQQETEVKSQTSCCSICGITVCLILICVLIVLGVLAGIGYGIYEAVTSAADAVNSLNG</sequence>
<name>A0ABP0GGE4_CLALP</name>
<dbReference type="EMBL" id="CAWYQH010000119">
    <property type="protein sequence ID" value="CAK8690848.1"/>
    <property type="molecule type" value="Genomic_DNA"/>
</dbReference>
<feature type="transmembrane region" description="Helical" evidence="1">
    <location>
        <begin position="60"/>
        <end position="87"/>
    </location>
</feature>
<comment type="caution">
    <text evidence="2">The sequence shown here is derived from an EMBL/GenBank/DDBJ whole genome shotgun (WGS) entry which is preliminary data.</text>
</comment>
<accession>A0ABP0GGE4</accession>
<evidence type="ECO:0000313" key="2">
    <source>
        <dbReference type="EMBL" id="CAK8690848.1"/>
    </source>
</evidence>
<protein>
    <submittedName>
        <fullName evidence="2">Uncharacterized protein</fullName>
    </submittedName>
</protein>
<evidence type="ECO:0000313" key="3">
    <source>
        <dbReference type="Proteomes" id="UP001642483"/>
    </source>
</evidence>
<keyword evidence="3" id="KW-1185">Reference proteome</keyword>
<keyword evidence="1" id="KW-1133">Transmembrane helix</keyword>
<evidence type="ECO:0000256" key="1">
    <source>
        <dbReference type="SAM" id="Phobius"/>
    </source>
</evidence>
<organism evidence="2 3">
    <name type="scientific">Clavelina lepadiformis</name>
    <name type="common">Light-bulb sea squirt</name>
    <name type="synonym">Ascidia lepadiformis</name>
    <dbReference type="NCBI Taxonomy" id="159417"/>
    <lineage>
        <taxon>Eukaryota</taxon>
        <taxon>Metazoa</taxon>
        <taxon>Chordata</taxon>
        <taxon>Tunicata</taxon>
        <taxon>Ascidiacea</taxon>
        <taxon>Aplousobranchia</taxon>
        <taxon>Clavelinidae</taxon>
        <taxon>Clavelina</taxon>
    </lineage>
</organism>
<reference evidence="2 3" key="1">
    <citation type="submission" date="2024-02" db="EMBL/GenBank/DDBJ databases">
        <authorList>
            <person name="Daric V."/>
            <person name="Darras S."/>
        </authorList>
    </citation>
    <scope>NUCLEOTIDE SEQUENCE [LARGE SCALE GENOMIC DNA]</scope>
</reference>